<feature type="compositionally biased region" description="Polar residues" evidence="1">
    <location>
        <begin position="16"/>
        <end position="25"/>
    </location>
</feature>
<dbReference type="PANTHER" id="PTHR46599:SF3">
    <property type="entry name" value="PIGGYBAC TRANSPOSABLE ELEMENT-DERIVED PROTEIN 4"/>
    <property type="match status" value="1"/>
</dbReference>
<dbReference type="InterPro" id="IPR029526">
    <property type="entry name" value="PGBD"/>
</dbReference>
<organism evidence="3 4">
    <name type="scientific">Mya arenaria</name>
    <name type="common">Soft-shell clam</name>
    <dbReference type="NCBI Taxonomy" id="6604"/>
    <lineage>
        <taxon>Eukaryota</taxon>
        <taxon>Metazoa</taxon>
        <taxon>Spiralia</taxon>
        <taxon>Lophotrochozoa</taxon>
        <taxon>Mollusca</taxon>
        <taxon>Bivalvia</taxon>
        <taxon>Autobranchia</taxon>
        <taxon>Heteroconchia</taxon>
        <taxon>Euheterodonta</taxon>
        <taxon>Imparidentia</taxon>
        <taxon>Neoheterodontei</taxon>
        <taxon>Myida</taxon>
        <taxon>Myoidea</taxon>
        <taxon>Myidae</taxon>
        <taxon>Mya</taxon>
    </lineage>
</organism>
<dbReference type="EMBL" id="CP111015">
    <property type="protein sequence ID" value="WAR02997.1"/>
    <property type="molecule type" value="Genomic_DNA"/>
</dbReference>
<evidence type="ECO:0000259" key="2">
    <source>
        <dbReference type="Pfam" id="PF13843"/>
    </source>
</evidence>
<evidence type="ECO:0000313" key="3">
    <source>
        <dbReference type="EMBL" id="WAR02997.1"/>
    </source>
</evidence>
<dbReference type="PANTHER" id="PTHR46599">
    <property type="entry name" value="PIGGYBAC TRANSPOSABLE ELEMENT-DERIVED PROTEIN 4"/>
    <property type="match status" value="1"/>
</dbReference>
<feature type="domain" description="PiggyBac transposable element-derived protein" evidence="2">
    <location>
        <begin position="181"/>
        <end position="261"/>
    </location>
</feature>
<evidence type="ECO:0000313" key="4">
    <source>
        <dbReference type="Proteomes" id="UP001164746"/>
    </source>
</evidence>
<evidence type="ECO:0000256" key="1">
    <source>
        <dbReference type="SAM" id="MobiDB-lite"/>
    </source>
</evidence>
<accession>A0ABY7E2G0</accession>
<dbReference type="Proteomes" id="UP001164746">
    <property type="component" value="Chromosome 4"/>
</dbReference>
<gene>
    <name evidence="3" type="ORF">MAR_009555</name>
</gene>
<keyword evidence="4" id="KW-1185">Reference proteome</keyword>
<protein>
    <recommendedName>
        <fullName evidence="2">PiggyBac transposable element-derived protein domain-containing protein</fullName>
    </recommendedName>
</protein>
<feature type="region of interest" description="Disordered" evidence="1">
    <location>
        <begin position="1"/>
        <end position="28"/>
    </location>
</feature>
<sequence length="263" mass="29943">MSRSGIDIQKYRSHSIRSAATSKAKGNSVPMKDILQRAGWSNVNPSHAIRVYRRGIEQSGFPNFSNEKSQVSRDKSKMASDWEYDYDSDTNEDQILNAFNTYEPNLSSDSDESEFEGWDINDIPPDAPNRPTFAMRQSRTNCEKQEDVVFGWANEDSPPLLAPFTGSPGLMGDIPDDQSEIDCFGLLFDETFWEVIAEETNPEETNQYAEQRIQRENPLPPYSRLQKWTPVTVDELKFFIALTIAMGLVRKPDISDYFTNGDL</sequence>
<proteinExistence type="predicted"/>
<dbReference type="Pfam" id="PF13843">
    <property type="entry name" value="DDE_Tnp_1_7"/>
    <property type="match status" value="1"/>
</dbReference>
<reference evidence="3" key="1">
    <citation type="submission" date="2022-11" db="EMBL/GenBank/DDBJ databases">
        <title>Centuries of genome instability and evolution in soft-shell clam transmissible cancer (bioRxiv).</title>
        <authorList>
            <person name="Hart S.F.M."/>
            <person name="Yonemitsu M.A."/>
            <person name="Giersch R.M."/>
            <person name="Beal B.F."/>
            <person name="Arriagada G."/>
            <person name="Davis B.W."/>
            <person name="Ostrander E.A."/>
            <person name="Goff S.P."/>
            <person name="Metzger M.J."/>
        </authorList>
    </citation>
    <scope>NUCLEOTIDE SEQUENCE</scope>
    <source>
        <strain evidence="3">MELC-2E11</strain>
        <tissue evidence="3">Siphon/mantle</tissue>
    </source>
</reference>
<name>A0ABY7E2G0_MYAAR</name>